<sequence>MSDAGRKDFGDKMKEGMTPDSSKSTTQKMKEGVTDTTDKMARGAQSDDSKSTSQEVSDKFGRSKDEEVHGGTGGSIMDKAKNAMGMGDNK</sequence>
<dbReference type="EMBL" id="JAWDJW010007553">
    <property type="protein sequence ID" value="KAK3061936.1"/>
    <property type="molecule type" value="Genomic_DNA"/>
</dbReference>
<gene>
    <name evidence="1" type="ORF">LTS18_005141</name>
</gene>
<evidence type="ECO:0000313" key="1">
    <source>
        <dbReference type="EMBL" id="KAK3061936.1"/>
    </source>
</evidence>
<protein>
    <submittedName>
        <fullName evidence="1">Uncharacterized protein</fullName>
    </submittedName>
</protein>
<organism evidence="1 2">
    <name type="scientific">Coniosporium uncinatum</name>
    <dbReference type="NCBI Taxonomy" id="93489"/>
    <lineage>
        <taxon>Eukaryota</taxon>
        <taxon>Fungi</taxon>
        <taxon>Dikarya</taxon>
        <taxon>Ascomycota</taxon>
        <taxon>Pezizomycotina</taxon>
        <taxon>Dothideomycetes</taxon>
        <taxon>Dothideomycetes incertae sedis</taxon>
        <taxon>Coniosporium</taxon>
    </lineage>
</organism>
<proteinExistence type="predicted"/>
<comment type="caution">
    <text evidence="1">The sequence shown here is derived from an EMBL/GenBank/DDBJ whole genome shotgun (WGS) entry which is preliminary data.</text>
</comment>
<accession>A0ACC3D4Z9</accession>
<name>A0ACC3D4Z9_9PEZI</name>
<dbReference type="Proteomes" id="UP001186974">
    <property type="component" value="Unassembled WGS sequence"/>
</dbReference>
<keyword evidence="2" id="KW-1185">Reference proteome</keyword>
<evidence type="ECO:0000313" key="2">
    <source>
        <dbReference type="Proteomes" id="UP001186974"/>
    </source>
</evidence>
<reference evidence="1" key="1">
    <citation type="submission" date="2024-09" db="EMBL/GenBank/DDBJ databases">
        <title>Black Yeasts Isolated from many extreme environments.</title>
        <authorList>
            <person name="Coleine C."/>
            <person name="Stajich J.E."/>
            <person name="Selbmann L."/>
        </authorList>
    </citation>
    <scope>NUCLEOTIDE SEQUENCE</scope>
    <source>
        <strain evidence="1">CCFEE 5737</strain>
    </source>
</reference>